<proteinExistence type="predicted"/>
<accession>A0ABW8HQL9</accession>
<gene>
    <name evidence="1" type="ORF">ACINKY_07015</name>
</gene>
<organism evidence="1 2">
    <name type="scientific">Paenibacillus illinoisensis</name>
    <dbReference type="NCBI Taxonomy" id="59845"/>
    <lineage>
        <taxon>Bacteria</taxon>
        <taxon>Bacillati</taxon>
        <taxon>Bacillota</taxon>
        <taxon>Bacilli</taxon>
        <taxon>Bacillales</taxon>
        <taxon>Paenibacillaceae</taxon>
        <taxon>Paenibacillus</taxon>
    </lineage>
</organism>
<reference evidence="1 2" key="1">
    <citation type="submission" date="2024-11" db="EMBL/GenBank/DDBJ databases">
        <title>Identification and Characterization of a Novel Fosfomycin Bacillithiol Transferase FosB8 in Paenibacillus illinoisensis.</title>
        <authorList>
            <person name="Lu W."/>
        </authorList>
    </citation>
    <scope>NUCLEOTIDE SEQUENCE [LARGE SCALE GENOMIC DNA]</scope>
    <source>
        <strain evidence="1 2">WP77</strain>
    </source>
</reference>
<evidence type="ECO:0000313" key="2">
    <source>
        <dbReference type="Proteomes" id="UP001618531"/>
    </source>
</evidence>
<dbReference type="EMBL" id="JBIYSL010000001">
    <property type="protein sequence ID" value="MFK0521950.1"/>
    <property type="molecule type" value="Genomic_DNA"/>
</dbReference>
<dbReference type="Proteomes" id="UP001618531">
    <property type="component" value="Unassembled WGS sequence"/>
</dbReference>
<protein>
    <submittedName>
        <fullName evidence="1">Uncharacterized protein</fullName>
    </submittedName>
</protein>
<comment type="caution">
    <text evidence="1">The sequence shown here is derived from an EMBL/GenBank/DDBJ whole genome shotgun (WGS) entry which is preliminary data.</text>
</comment>
<evidence type="ECO:0000313" key="1">
    <source>
        <dbReference type="EMBL" id="MFK0521950.1"/>
    </source>
</evidence>
<name>A0ABW8HQL9_9BACL</name>
<sequence>MKSVETLFSWKSVFLQRGREEEGVSMDWNILLVGEGKWRLEREALLNHNE</sequence>
<keyword evidence="2" id="KW-1185">Reference proteome</keyword>